<gene>
    <name evidence="2" type="ORF">SAMN05421668_107134</name>
</gene>
<organism evidence="2 3">
    <name type="scientific">Halolactibacillus miurensis</name>
    <dbReference type="NCBI Taxonomy" id="306541"/>
    <lineage>
        <taxon>Bacteria</taxon>
        <taxon>Bacillati</taxon>
        <taxon>Bacillota</taxon>
        <taxon>Bacilli</taxon>
        <taxon>Bacillales</taxon>
        <taxon>Bacillaceae</taxon>
        <taxon>Halolactibacillus</taxon>
    </lineage>
</organism>
<proteinExistence type="predicted"/>
<feature type="compositionally biased region" description="Pro residues" evidence="1">
    <location>
        <begin position="61"/>
        <end position="82"/>
    </location>
</feature>
<dbReference type="AlphaFoldDB" id="A0A1I6S4S8"/>
<reference evidence="2 3" key="1">
    <citation type="submission" date="2016-10" db="EMBL/GenBank/DDBJ databases">
        <authorList>
            <person name="de Groot N.N."/>
        </authorList>
    </citation>
    <scope>NUCLEOTIDE SEQUENCE [LARGE SCALE GENOMIC DNA]</scope>
    <source>
        <strain evidence="2 3">DSM 17074</strain>
    </source>
</reference>
<evidence type="ECO:0000256" key="1">
    <source>
        <dbReference type="SAM" id="MobiDB-lite"/>
    </source>
</evidence>
<dbReference type="RefSeq" id="WP_089853579.1">
    <property type="nucleotide sequence ID" value="NZ_BJWJ01000020.1"/>
</dbReference>
<evidence type="ECO:0000313" key="3">
    <source>
        <dbReference type="Proteomes" id="UP000199139"/>
    </source>
</evidence>
<evidence type="ECO:0000313" key="2">
    <source>
        <dbReference type="EMBL" id="SFS71951.1"/>
    </source>
</evidence>
<dbReference type="EMBL" id="FPAI01000007">
    <property type="protein sequence ID" value="SFS71951.1"/>
    <property type="molecule type" value="Genomic_DNA"/>
</dbReference>
<protein>
    <submittedName>
        <fullName evidence="2">Uncharacterized protein</fullName>
    </submittedName>
</protein>
<feature type="region of interest" description="Disordered" evidence="1">
    <location>
        <begin position="47"/>
        <end position="100"/>
    </location>
</feature>
<sequence length="127" mass="15236">MHQYSKFDLEPYVNRYVWVETTEGNRLQAYVQAVDDQFVELVIMEDNPSNDGWERNRPPYHRPPNQPWQPYHRPPYNPPYNRPPYHRPPYHRPPYGSPYHRPPYYQQSPFAPFLLPLAALTAIGLLF</sequence>
<name>A0A1I6S4S8_9BACI</name>
<dbReference type="Proteomes" id="UP000199139">
    <property type="component" value="Unassembled WGS sequence"/>
</dbReference>
<accession>A0A1I6S4S8</accession>
<dbReference type="STRING" id="306541.SAMN05421668_107134"/>